<evidence type="ECO:0000256" key="4">
    <source>
        <dbReference type="ARBA" id="ARBA00023163"/>
    </source>
</evidence>
<dbReference type="Pfam" id="PF00126">
    <property type="entry name" value="HTH_1"/>
    <property type="match status" value="1"/>
</dbReference>
<dbReference type="Gene3D" id="1.10.10.10">
    <property type="entry name" value="Winged helix-like DNA-binding domain superfamily/Winged helix DNA-binding domain"/>
    <property type="match status" value="1"/>
</dbReference>
<name>A0ABS1NJK3_9ACTN</name>
<dbReference type="SUPFAM" id="SSF53850">
    <property type="entry name" value="Periplasmic binding protein-like II"/>
    <property type="match status" value="1"/>
</dbReference>
<proteinExistence type="inferred from homology"/>
<dbReference type="PANTHER" id="PTHR30346:SF28">
    <property type="entry name" value="HTH-TYPE TRANSCRIPTIONAL REGULATOR CYNR"/>
    <property type="match status" value="1"/>
</dbReference>
<dbReference type="CDD" id="cd05466">
    <property type="entry name" value="PBP2_LTTR_substrate"/>
    <property type="match status" value="1"/>
</dbReference>
<keyword evidence="7" id="KW-1185">Reference proteome</keyword>
<keyword evidence="4" id="KW-0804">Transcription</keyword>
<dbReference type="InterPro" id="IPR036388">
    <property type="entry name" value="WH-like_DNA-bd_sf"/>
</dbReference>
<dbReference type="SUPFAM" id="SSF46785">
    <property type="entry name" value="Winged helix' DNA-binding domain"/>
    <property type="match status" value="1"/>
</dbReference>
<sequence length="305" mass="32811">MSLRQMEYLVTVVEEDSFTAAAELLGVSQPTLSHQVKALEAEVGGPLLERLSRGVRLTAMGRAYLPHAERAVRSARQARRAAQAAAGTEGGELHIATLHALAVGVLPEVFAHWRREHPGVRLVVREYATGDELCERMERGVADLAIGHRPKQWPGPVVPLGREEIVVVVPDGDPLARRESIRLAELADRDWVRCALEPVVEGRRFLDLACERAGFVPRDGVHTEHSSTAVRMASTGAGIVITPAHVAAGHGCAVVPLDPPWHRELAAFSRVSLTGASAAFVDVLGRTAHLGRVAAAQEQGRDTVA</sequence>
<evidence type="ECO:0000313" key="7">
    <source>
        <dbReference type="Proteomes" id="UP000634229"/>
    </source>
</evidence>
<keyword evidence="3" id="KW-0238">DNA-binding</keyword>
<reference evidence="6 7" key="1">
    <citation type="submission" date="2021-01" db="EMBL/GenBank/DDBJ databases">
        <title>WGS of actinomycetes isolated from Thailand.</title>
        <authorList>
            <person name="Thawai C."/>
        </authorList>
    </citation>
    <scope>NUCLEOTIDE SEQUENCE [LARGE SCALE GENOMIC DNA]</scope>
    <source>
        <strain evidence="6 7">CA1R205</strain>
    </source>
</reference>
<dbReference type="RefSeq" id="WP_201877565.1">
    <property type="nucleotide sequence ID" value="NZ_JAERRF010000016.1"/>
</dbReference>
<keyword evidence="2" id="KW-0805">Transcription regulation</keyword>
<feature type="domain" description="HTH lysR-type" evidence="5">
    <location>
        <begin position="1"/>
        <end position="58"/>
    </location>
</feature>
<comment type="caution">
    <text evidence="6">The sequence shown here is derived from an EMBL/GenBank/DDBJ whole genome shotgun (WGS) entry which is preliminary data.</text>
</comment>
<evidence type="ECO:0000313" key="6">
    <source>
        <dbReference type="EMBL" id="MBL1099956.1"/>
    </source>
</evidence>
<evidence type="ECO:0000256" key="3">
    <source>
        <dbReference type="ARBA" id="ARBA00023125"/>
    </source>
</evidence>
<gene>
    <name evidence="6" type="ORF">JK363_25455</name>
</gene>
<dbReference type="EMBL" id="JAERRF010000016">
    <property type="protein sequence ID" value="MBL1099956.1"/>
    <property type="molecule type" value="Genomic_DNA"/>
</dbReference>
<protein>
    <submittedName>
        <fullName evidence="6">LysR family transcriptional regulator</fullName>
    </submittedName>
</protein>
<dbReference type="InterPro" id="IPR005119">
    <property type="entry name" value="LysR_subst-bd"/>
</dbReference>
<dbReference type="Pfam" id="PF03466">
    <property type="entry name" value="LysR_substrate"/>
    <property type="match status" value="1"/>
</dbReference>
<dbReference type="Gene3D" id="3.40.190.290">
    <property type="match status" value="1"/>
</dbReference>
<dbReference type="PRINTS" id="PR00039">
    <property type="entry name" value="HTHLYSR"/>
</dbReference>
<dbReference type="Proteomes" id="UP000634229">
    <property type="component" value="Unassembled WGS sequence"/>
</dbReference>
<dbReference type="InterPro" id="IPR000847">
    <property type="entry name" value="LysR_HTH_N"/>
</dbReference>
<evidence type="ECO:0000256" key="1">
    <source>
        <dbReference type="ARBA" id="ARBA00009437"/>
    </source>
</evidence>
<accession>A0ABS1NJK3</accession>
<comment type="similarity">
    <text evidence="1">Belongs to the LysR transcriptional regulatory family.</text>
</comment>
<dbReference type="PANTHER" id="PTHR30346">
    <property type="entry name" value="TRANSCRIPTIONAL DUAL REGULATOR HCAR-RELATED"/>
    <property type="match status" value="1"/>
</dbReference>
<dbReference type="PROSITE" id="PS50931">
    <property type="entry name" value="HTH_LYSR"/>
    <property type="match status" value="1"/>
</dbReference>
<evidence type="ECO:0000259" key="5">
    <source>
        <dbReference type="PROSITE" id="PS50931"/>
    </source>
</evidence>
<evidence type="ECO:0000256" key="2">
    <source>
        <dbReference type="ARBA" id="ARBA00023015"/>
    </source>
</evidence>
<organism evidence="6 7">
    <name type="scientific">Streptomyces coffeae</name>
    <dbReference type="NCBI Taxonomy" id="621382"/>
    <lineage>
        <taxon>Bacteria</taxon>
        <taxon>Bacillati</taxon>
        <taxon>Actinomycetota</taxon>
        <taxon>Actinomycetes</taxon>
        <taxon>Kitasatosporales</taxon>
        <taxon>Streptomycetaceae</taxon>
        <taxon>Streptomyces</taxon>
    </lineage>
</organism>
<dbReference type="InterPro" id="IPR036390">
    <property type="entry name" value="WH_DNA-bd_sf"/>
</dbReference>